<keyword evidence="2" id="KW-0378">Hydrolase</keyword>
<dbReference type="AlphaFoldDB" id="A0A6J4LBP6"/>
<feature type="non-terminal residue" evidence="2">
    <location>
        <position position="1"/>
    </location>
</feature>
<feature type="region of interest" description="Disordered" evidence="1">
    <location>
        <begin position="1"/>
        <end position="170"/>
    </location>
</feature>
<feature type="non-terminal residue" evidence="2">
    <location>
        <position position="170"/>
    </location>
</feature>
<feature type="compositionally biased region" description="Basic and acidic residues" evidence="1">
    <location>
        <begin position="83"/>
        <end position="93"/>
    </location>
</feature>
<gene>
    <name evidence="2" type="ORF">AVDCRST_MAG56-7251</name>
</gene>
<dbReference type="EMBL" id="CADCTQ010000608">
    <property type="protein sequence ID" value="CAA9328428.1"/>
    <property type="molecule type" value="Genomic_DNA"/>
</dbReference>
<evidence type="ECO:0000256" key="1">
    <source>
        <dbReference type="SAM" id="MobiDB-lite"/>
    </source>
</evidence>
<evidence type="ECO:0000313" key="2">
    <source>
        <dbReference type="EMBL" id="CAA9328428.1"/>
    </source>
</evidence>
<dbReference type="EC" id="3.5.2.10" evidence="2"/>
<name>A0A6J4LBP6_9SPHI</name>
<feature type="compositionally biased region" description="Low complexity" evidence="1">
    <location>
        <begin position="123"/>
        <end position="140"/>
    </location>
</feature>
<feature type="compositionally biased region" description="Basic residues" evidence="1">
    <location>
        <begin position="39"/>
        <end position="55"/>
    </location>
</feature>
<reference evidence="2" key="1">
    <citation type="submission" date="2020-02" db="EMBL/GenBank/DDBJ databases">
        <authorList>
            <person name="Meier V. D."/>
        </authorList>
    </citation>
    <scope>NUCLEOTIDE SEQUENCE</scope>
    <source>
        <strain evidence="2">AVDCRST_MAG56</strain>
    </source>
</reference>
<organism evidence="2">
    <name type="scientific">uncultured Cytophagales bacterium</name>
    <dbReference type="NCBI Taxonomy" id="158755"/>
    <lineage>
        <taxon>Bacteria</taxon>
        <taxon>Pseudomonadati</taxon>
        <taxon>Bacteroidota</taxon>
        <taxon>Sphingobacteriia</taxon>
        <taxon>Sphingobacteriales</taxon>
        <taxon>environmental samples</taxon>
    </lineage>
</organism>
<proteinExistence type="predicted"/>
<accession>A0A6J4LBP6</accession>
<protein>
    <submittedName>
        <fullName evidence="2">Creatinine amidohydrolase</fullName>
        <ecNumber evidence="2">3.5.2.10</ecNumber>
    </submittedName>
</protein>
<dbReference type="GO" id="GO:0047789">
    <property type="term" value="F:creatininase activity"/>
    <property type="evidence" value="ECO:0007669"/>
    <property type="project" value="UniProtKB-EC"/>
</dbReference>
<sequence>ASPSVHSRRNHLENREGNRLPGGGAALGRHRSAQLPPPLRHRQLPVRPHCRRSRPPRLGSGGPGGGAADRPVRCQHGTARHYAGHEPQPEHAARHPARLYRGAGPAGHSQAGGAQRARRQRFPADAPRVAGAVPVGVPVRSELVQGRRPGQVLHGPRRPRRRDGNQRDDA</sequence>